<keyword evidence="4" id="KW-1185">Reference proteome</keyword>
<evidence type="ECO:0000256" key="1">
    <source>
        <dbReference type="SAM" id="MobiDB-lite"/>
    </source>
</evidence>
<dbReference type="InterPro" id="IPR011444">
    <property type="entry name" value="DUF1549"/>
</dbReference>
<dbReference type="Gene3D" id="1.10.760.10">
    <property type="entry name" value="Cytochrome c-like domain"/>
    <property type="match status" value="1"/>
</dbReference>
<reference evidence="3 4" key="1">
    <citation type="submission" date="2019-02" db="EMBL/GenBank/DDBJ databases">
        <title>Deep-cultivation of Planctomycetes and their phenomic and genomic characterization uncovers novel biology.</title>
        <authorList>
            <person name="Wiegand S."/>
            <person name="Jogler M."/>
            <person name="Boedeker C."/>
            <person name="Pinto D."/>
            <person name="Vollmers J."/>
            <person name="Rivas-Marin E."/>
            <person name="Kohn T."/>
            <person name="Peeters S.H."/>
            <person name="Heuer A."/>
            <person name="Rast P."/>
            <person name="Oberbeckmann S."/>
            <person name="Bunk B."/>
            <person name="Jeske O."/>
            <person name="Meyerdierks A."/>
            <person name="Storesund J.E."/>
            <person name="Kallscheuer N."/>
            <person name="Luecker S."/>
            <person name="Lage O.M."/>
            <person name="Pohl T."/>
            <person name="Merkel B.J."/>
            <person name="Hornburger P."/>
            <person name="Mueller R.-W."/>
            <person name="Bruemmer F."/>
            <person name="Labrenz M."/>
            <person name="Spormann A.M."/>
            <person name="Op den Camp H."/>
            <person name="Overmann J."/>
            <person name="Amann R."/>
            <person name="Jetten M.S.M."/>
            <person name="Mascher T."/>
            <person name="Medema M.H."/>
            <person name="Devos D.P."/>
            <person name="Kaster A.-K."/>
            <person name="Ovreas L."/>
            <person name="Rohde M."/>
            <person name="Galperin M.Y."/>
            <person name="Jogler C."/>
        </authorList>
    </citation>
    <scope>NUCLEOTIDE SEQUENCE [LARGE SCALE GENOMIC DNA]</scope>
    <source>
        <strain evidence="3 4">K22_7</strain>
    </source>
</reference>
<dbReference type="EMBL" id="CP036525">
    <property type="protein sequence ID" value="QDT04742.1"/>
    <property type="molecule type" value="Genomic_DNA"/>
</dbReference>
<gene>
    <name evidence="3" type="ORF">K227x_31370</name>
</gene>
<dbReference type="PANTHER" id="PTHR35889:SF3">
    <property type="entry name" value="F-BOX DOMAIN-CONTAINING PROTEIN"/>
    <property type="match status" value="1"/>
</dbReference>
<dbReference type="PROSITE" id="PS50022">
    <property type="entry name" value="FA58C_3"/>
    <property type="match status" value="1"/>
</dbReference>
<sequence>MRADSQLECTDKPLLRFSNEGSMYRISVTCALLIANAAMPMSSAFANQVDFVRDVQPILQTHCYSCHGQETQKSGLRLDIKSEAFKGGDGWGESIIRGDSGESPLIEMVRSSDADSRMPPDGDPLSDSQIDLLVRWVEQGAEWPDGVDSAKLEDRMDHWSLKPVTAPPLPEVQQQDWPLSDLDRFVLAKLEQNGLKPSPPADPITWLRRVTLDLTGLPPTINEVAQFLKHAKDGDAAYAAVVDRLLQSPRYGERWAQHWLDVVRYADTHGFEVNTERPNAWPYRDYVIDALNRDTPYDQFIKQQIAGDASGHDAATGFLVTASVLLPGQIGKDAPSIRLARQDALDEIVNNIGQTFLGLSVGCARCHDHKFDPITAKDYYEMQAFVAGVEYSDREVQSPETEARKRSVVALRKRLSTIEQKLTQFVPTAMPAQTPQADSMVANAQQNIESFPPVESKFVRFTIHDSNLHPSLGLIEPCLDEFEILTDEENPINVALASLGTKVTASGSRSSAKHKLEHVNDGRYGNARSWMSDSNGTGWVQFELADPVRIAQVVWSRDRDGKLADRLPIAYTLESGLSLDQMQPLVHVQPRRPPVQPSLNIDRFTPVPAKRLRFTVMSTNNLEPCIDELEVFNADGNNIALASVGTKVTTSGDTVVADRHDPQFVNDGTYGNSRSWMSNESGKGWVELQFADEQEITRVLWGRDRKGKFSDRLATSYKIEVANDDSTDKWMVVADSTDRHDWKPDADRRPTYSLAGLSPDDSRTAQKLLEQKQSTEARIAQAERAKLAFAGTFRKPDDIHRLSRGDPEQPKEPVTPAVLSALGDLTLPADTEEQDRRIALADWIIQPDNPMTARVMANRIWQWHFGVGPVETPNDFGRNGAEPTHPELLDSLAIKFIESGWSIKRMNRMIVLSATYRQQSAHQPEAAAKDADVKLLWRYPSRRLDAEAIRDGMLAVNGQLNLTMGGRGFSLFNKRGGLSGFTPVESFQRDGLRRMVYAHKVRRETDAVFGAFDCPDGGQSAAKRSESTTPIQALNLFNSRFTIEQAAAFARLLRQQAGDDHEQQLRAAYQIALNRDPEADELADAVPIVHQYGLETFCRALFNSNEFLFLP</sequence>
<feature type="domain" description="F5/8 type C" evidence="2">
    <location>
        <begin position="634"/>
        <end position="736"/>
    </location>
</feature>
<name>A0A517NC79_9BACT</name>
<dbReference type="InterPro" id="IPR008979">
    <property type="entry name" value="Galactose-bd-like_sf"/>
</dbReference>
<evidence type="ECO:0000313" key="4">
    <source>
        <dbReference type="Proteomes" id="UP000318538"/>
    </source>
</evidence>
<dbReference type="SUPFAM" id="SSF46626">
    <property type="entry name" value="Cytochrome c"/>
    <property type="match status" value="1"/>
</dbReference>
<dbReference type="KEGG" id="rlc:K227x_31370"/>
<feature type="region of interest" description="Disordered" evidence="1">
    <location>
        <begin position="739"/>
        <end position="760"/>
    </location>
</feature>
<dbReference type="Gene3D" id="2.60.120.260">
    <property type="entry name" value="Galactose-binding domain-like"/>
    <property type="match status" value="2"/>
</dbReference>
<proteinExistence type="predicted"/>
<evidence type="ECO:0000259" key="2">
    <source>
        <dbReference type="PROSITE" id="PS50022"/>
    </source>
</evidence>
<protein>
    <submittedName>
        <fullName evidence="3">Planctomycete cytochrome C</fullName>
    </submittedName>
</protein>
<dbReference type="SUPFAM" id="SSF49785">
    <property type="entry name" value="Galactose-binding domain-like"/>
    <property type="match status" value="2"/>
</dbReference>
<dbReference type="AlphaFoldDB" id="A0A517NC79"/>
<feature type="compositionally biased region" description="Basic and acidic residues" evidence="1">
    <location>
        <begin position="739"/>
        <end position="750"/>
    </location>
</feature>
<dbReference type="InterPro" id="IPR022655">
    <property type="entry name" value="DUF1553"/>
</dbReference>
<dbReference type="Pfam" id="PF07587">
    <property type="entry name" value="PSD1"/>
    <property type="match status" value="1"/>
</dbReference>
<dbReference type="PANTHER" id="PTHR35889">
    <property type="entry name" value="CYCLOINULO-OLIGOSACCHARIDE FRUCTANOTRANSFERASE-RELATED"/>
    <property type="match status" value="1"/>
</dbReference>
<dbReference type="GO" id="GO:0020037">
    <property type="term" value="F:heme binding"/>
    <property type="evidence" value="ECO:0007669"/>
    <property type="project" value="InterPro"/>
</dbReference>
<dbReference type="GO" id="GO:0009055">
    <property type="term" value="F:electron transfer activity"/>
    <property type="evidence" value="ECO:0007669"/>
    <property type="project" value="InterPro"/>
</dbReference>
<accession>A0A517NC79</accession>
<dbReference type="Pfam" id="PF07583">
    <property type="entry name" value="PSCyt2"/>
    <property type="match status" value="1"/>
</dbReference>
<dbReference type="InterPro" id="IPR036909">
    <property type="entry name" value="Cyt_c-like_dom_sf"/>
</dbReference>
<organism evidence="3 4">
    <name type="scientific">Rubripirellula lacrimiformis</name>
    <dbReference type="NCBI Taxonomy" id="1930273"/>
    <lineage>
        <taxon>Bacteria</taxon>
        <taxon>Pseudomonadati</taxon>
        <taxon>Planctomycetota</taxon>
        <taxon>Planctomycetia</taxon>
        <taxon>Pirellulales</taxon>
        <taxon>Pirellulaceae</taxon>
        <taxon>Rubripirellula</taxon>
    </lineage>
</organism>
<dbReference type="InterPro" id="IPR000421">
    <property type="entry name" value="FA58C"/>
</dbReference>
<dbReference type="Proteomes" id="UP000318538">
    <property type="component" value="Chromosome"/>
</dbReference>
<evidence type="ECO:0000313" key="3">
    <source>
        <dbReference type="EMBL" id="QDT04742.1"/>
    </source>
</evidence>
<dbReference type="Pfam" id="PF07635">
    <property type="entry name" value="PSCyt1"/>
    <property type="match status" value="1"/>
</dbReference>
<dbReference type="InterPro" id="IPR011429">
    <property type="entry name" value="Cyt_c_Planctomycete-type"/>
</dbReference>